<dbReference type="InterPro" id="IPR002347">
    <property type="entry name" value="SDR_fam"/>
</dbReference>
<accession>A0A4P7NGX9</accession>
<dbReference type="InterPro" id="IPR036291">
    <property type="entry name" value="NAD(P)-bd_dom_sf"/>
</dbReference>
<dbReference type="GO" id="GO:0016616">
    <property type="term" value="F:oxidoreductase activity, acting on the CH-OH group of donors, NAD or NADP as acceptor"/>
    <property type="evidence" value="ECO:0007669"/>
    <property type="project" value="TreeGrafter"/>
</dbReference>
<evidence type="ECO:0000313" key="4">
    <source>
        <dbReference type="EMBL" id="QBZ61225.1"/>
    </source>
</evidence>
<evidence type="ECO:0000313" key="5">
    <source>
        <dbReference type="Proteomes" id="UP000294847"/>
    </source>
</evidence>
<dbReference type="SUPFAM" id="SSF51735">
    <property type="entry name" value="NAD(P)-binding Rossmann-fold domains"/>
    <property type="match status" value="1"/>
</dbReference>
<dbReference type="Proteomes" id="UP000294847">
    <property type="component" value="Chromosome 4"/>
</dbReference>
<dbReference type="Gene3D" id="3.40.50.720">
    <property type="entry name" value="NAD(P)-binding Rossmann-like Domain"/>
    <property type="match status" value="1"/>
</dbReference>
<dbReference type="PANTHER" id="PTHR24322">
    <property type="entry name" value="PKSB"/>
    <property type="match status" value="1"/>
</dbReference>
<proteinExistence type="inferred from homology"/>
<keyword evidence="3" id="KW-0560">Oxidoreductase</keyword>
<gene>
    <name evidence="4" type="ORF">PoMZ_08173</name>
</gene>
<dbReference type="EMBL" id="CP034207">
    <property type="protein sequence ID" value="QBZ61225.1"/>
    <property type="molecule type" value="Genomic_DNA"/>
</dbReference>
<evidence type="ECO:0000256" key="3">
    <source>
        <dbReference type="ARBA" id="ARBA00023002"/>
    </source>
</evidence>
<dbReference type="InterPro" id="IPR020904">
    <property type="entry name" value="Sc_DH/Rdtase_CS"/>
</dbReference>
<sequence>MDLGGKLPAGSFLAGGLFLAWFLNRWLNDRALNNGNAPSSYDWAKEIIVVTGGSGGIGAETVKKLAGRGSQIVVLDVLPLSYSNVPNVHYYECDLTKYDELQEVGKRISKEIGDPTVVIANAGICRGKPILSASKRDIELTFGVNNIALLFTAKTFLPSMVAKNHGHFLIIASQTGYIATPGLTDYSASKAATIAIYEGLHAEVGLMYGAPSVRVSCVSPTLVDTKMFQGMDSSAAPGGALRPEDLGARIAGIIHSGRAQHACVPHWSVSPLSFIRTWPDWLRVWCMASSVGLYDNLRPHDPVASR</sequence>
<evidence type="ECO:0000256" key="2">
    <source>
        <dbReference type="ARBA" id="ARBA00022857"/>
    </source>
</evidence>
<dbReference type="Pfam" id="PF00106">
    <property type="entry name" value="adh_short"/>
    <property type="match status" value="1"/>
</dbReference>
<dbReference type="CDD" id="cd05339">
    <property type="entry name" value="17beta-HSDXI-like_SDR_c"/>
    <property type="match status" value="1"/>
</dbReference>
<comment type="similarity">
    <text evidence="1">Belongs to the short-chain dehydrogenases/reductases (SDR) family.</text>
</comment>
<dbReference type="PRINTS" id="PR00081">
    <property type="entry name" value="GDHRDH"/>
</dbReference>
<dbReference type="PANTHER" id="PTHR24322:SF736">
    <property type="entry name" value="RETINOL DEHYDROGENASE 10"/>
    <property type="match status" value="1"/>
</dbReference>
<organism evidence="4 5">
    <name type="scientific">Pyricularia oryzae</name>
    <name type="common">Rice blast fungus</name>
    <name type="synonym">Magnaporthe oryzae</name>
    <dbReference type="NCBI Taxonomy" id="318829"/>
    <lineage>
        <taxon>Eukaryota</taxon>
        <taxon>Fungi</taxon>
        <taxon>Dikarya</taxon>
        <taxon>Ascomycota</taxon>
        <taxon>Pezizomycotina</taxon>
        <taxon>Sordariomycetes</taxon>
        <taxon>Sordariomycetidae</taxon>
        <taxon>Magnaporthales</taxon>
        <taxon>Pyriculariaceae</taxon>
        <taxon>Pyricularia</taxon>
    </lineage>
</organism>
<protein>
    <submittedName>
        <fullName evidence="4">Uncharacterized protein</fullName>
    </submittedName>
</protein>
<name>A0A4P7NGX9_PYROR</name>
<evidence type="ECO:0000256" key="1">
    <source>
        <dbReference type="ARBA" id="ARBA00006484"/>
    </source>
</evidence>
<dbReference type="AlphaFoldDB" id="A0A4P7NGX9"/>
<dbReference type="PROSITE" id="PS00061">
    <property type="entry name" value="ADH_SHORT"/>
    <property type="match status" value="1"/>
</dbReference>
<keyword evidence="2" id="KW-0521">NADP</keyword>
<reference evidence="4 5" key="1">
    <citation type="journal article" date="2019" name="Mol. Biol. Evol.">
        <title>Blast fungal genomes show frequent chromosomal changes, gene gains and losses, and effector gene turnover.</title>
        <authorList>
            <person name="Gomez Luciano L.B."/>
            <person name="Jason Tsai I."/>
            <person name="Chuma I."/>
            <person name="Tosa Y."/>
            <person name="Chen Y.H."/>
            <person name="Li J.Y."/>
            <person name="Li M.Y."/>
            <person name="Jade Lu M.Y."/>
            <person name="Nakayashiki H."/>
            <person name="Li W.H."/>
        </authorList>
    </citation>
    <scope>NUCLEOTIDE SEQUENCE [LARGE SCALE GENOMIC DNA]</scope>
    <source>
        <strain evidence="4">MZ5-1-6</strain>
    </source>
</reference>